<dbReference type="PANTHER" id="PTHR42663">
    <property type="entry name" value="HYDROLASE C777.06C-RELATED-RELATED"/>
    <property type="match status" value="1"/>
</dbReference>
<organism evidence="3 4">
    <name type="scientific">Pseudogemmatithrix spongiicola</name>
    <dbReference type="NCBI Taxonomy" id="3062599"/>
    <lineage>
        <taxon>Bacteria</taxon>
        <taxon>Pseudomonadati</taxon>
        <taxon>Gemmatimonadota</taxon>
        <taxon>Gemmatimonadia</taxon>
        <taxon>Gemmatimonadales</taxon>
        <taxon>Gemmatimonadaceae</taxon>
        <taxon>Pseudogemmatithrix</taxon>
    </lineage>
</organism>
<dbReference type="KEGG" id="pspc:Strain318_000878"/>
<accession>A0AA49Q6J0</accession>
<sequence>MKLTFLGTGTSFGVPQIGCGCAVCRSEDPRDRRTRVGAIVEDAGLRLLLDTPPELRLQLIAAQVDRVDAVLFTHEHADHTHGIDDIRAISVRRDGALPMYGPDETLRSLAQRFPYIFDAAMKPLPGTSKPEGFAHALEPGETVRIGHLDVTPVALPHGRIRVFGYRIGPLAYVTDAKELPEGALAVLRGADVLVLNALFRTSHPTHLSIGEAVDAARRVGARQTYLTHLTHETAHAALESALPADIRPAYDGLSVEF</sequence>
<dbReference type="EMBL" id="CP130612">
    <property type="protein sequence ID" value="WKW11623.1"/>
    <property type="molecule type" value="Genomic_DNA"/>
</dbReference>
<gene>
    <name evidence="2" type="ORF">Strain138_000878</name>
    <name evidence="3" type="ORF">Strain318_000878</name>
</gene>
<keyword evidence="4" id="KW-1185">Reference proteome</keyword>
<accession>A0AA49Q496</accession>
<dbReference type="SUPFAM" id="SSF56281">
    <property type="entry name" value="Metallo-hydrolase/oxidoreductase"/>
    <property type="match status" value="1"/>
</dbReference>
<dbReference type="PROSITE" id="PS51257">
    <property type="entry name" value="PROKAR_LIPOPROTEIN"/>
    <property type="match status" value="1"/>
</dbReference>
<evidence type="ECO:0000313" key="4">
    <source>
        <dbReference type="Proteomes" id="UP001229955"/>
    </source>
</evidence>
<protein>
    <submittedName>
        <fullName evidence="3">MBL fold metallo-hydrolase</fullName>
    </submittedName>
</protein>
<dbReference type="Proteomes" id="UP001229955">
    <property type="component" value="Chromosome"/>
</dbReference>
<evidence type="ECO:0000313" key="2">
    <source>
        <dbReference type="EMBL" id="WKW11623.1"/>
    </source>
</evidence>
<dbReference type="InterPro" id="IPR001279">
    <property type="entry name" value="Metallo-B-lactamas"/>
</dbReference>
<proteinExistence type="predicted"/>
<evidence type="ECO:0000259" key="1">
    <source>
        <dbReference type="SMART" id="SM00849"/>
    </source>
</evidence>
<reference evidence="3" key="1">
    <citation type="submission" date="2023-07" db="EMBL/GenBank/DDBJ databases">
        <authorList>
            <person name="Haufschild T."/>
            <person name="Kallscheuer N."/>
            <person name="Hammer J."/>
            <person name="Kohn T."/>
            <person name="Kabuu M."/>
            <person name="Jogler M."/>
            <person name="Wohfarth N."/>
            <person name="Heuer A."/>
            <person name="Rohde M."/>
            <person name="van Teeseling M.C.F."/>
            <person name="Jogler C."/>
        </authorList>
    </citation>
    <scope>NUCLEOTIDE SEQUENCE</scope>
    <source>
        <strain evidence="2">Strain 138</strain>
        <strain evidence="3">Strain 318</strain>
    </source>
</reference>
<evidence type="ECO:0000313" key="3">
    <source>
        <dbReference type="EMBL" id="WKW14533.1"/>
    </source>
</evidence>
<dbReference type="CDD" id="cd16279">
    <property type="entry name" value="metallo-hydrolase-like_MBL-fold"/>
    <property type="match status" value="1"/>
</dbReference>
<dbReference type="InterPro" id="IPR036866">
    <property type="entry name" value="RibonucZ/Hydroxyglut_hydro"/>
</dbReference>
<dbReference type="PANTHER" id="PTHR42663:SF6">
    <property type="entry name" value="HYDROLASE C777.06C-RELATED"/>
    <property type="match status" value="1"/>
</dbReference>
<dbReference type="EMBL" id="CP130613">
    <property type="protein sequence ID" value="WKW14533.1"/>
    <property type="molecule type" value="Genomic_DNA"/>
</dbReference>
<dbReference type="Gene3D" id="3.60.15.10">
    <property type="entry name" value="Ribonuclease Z/Hydroxyacylglutathione hydrolase-like"/>
    <property type="match status" value="1"/>
</dbReference>
<dbReference type="SMART" id="SM00849">
    <property type="entry name" value="Lactamase_B"/>
    <property type="match status" value="1"/>
</dbReference>
<dbReference type="RefSeq" id="WP_367887321.1">
    <property type="nucleotide sequence ID" value="NZ_CP130612.1"/>
</dbReference>
<dbReference type="AlphaFoldDB" id="A0AA49Q6J0"/>
<dbReference type="Pfam" id="PF12706">
    <property type="entry name" value="Lactamase_B_2"/>
    <property type="match status" value="1"/>
</dbReference>
<feature type="domain" description="Metallo-beta-lactamase" evidence="1">
    <location>
        <begin position="34"/>
        <end position="228"/>
    </location>
</feature>
<name>A0AA49Q6J0_9BACT</name>